<name>A0AAV6THS8_9ARAC</name>
<proteinExistence type="predicted"/>
<dbReference type="EMBL" id="JAFNEN010004289">
    <property type="protein sequence ID" value="KAG8171216.1"/>
    <property type="molecule type" value="Genomic_DNA"/>
</dbReference>
<gene>
    <name evidence="1" type="ORF">JTE90_019208</name>
</gene>
<sequence length="140" mass="15388">MVPRTHFGQTAPVKGTCAESVSASSLLNVTFPTPLRAGDSALGFSRFTRVTKGIPASRLLEHSKFIQVNLPVQPRQPVKIIKGNRLACSERAVTPHVGATARLELRIQLRLFNRNNFNIRYWASVTAAAGTWLAPPIDNR</sequence>
<protein>
    <submittedName>
        <fullName evidence="1">Uncharacterized protein</fullName>
    </submittedName>
</protein>
<organism evidence="1 2">
    <name type="scientific">Oedothorax gibbosus</name>
    <dbReference type="NCBI Taxonomy" id="931172"/>
    <lineage>
        <taxon>Eukaryota</taxon>
        <taxon>Metazoa</taxon>
        <taxon>Ecdysozoa</taxon>
        <taxon>Arthropoda</taxon>
        <taxon>Chelicerata</taxon>
        <taxon>Arachnida</taxon>
        <taxon>Araneae</taxon>
        <taxon>Araneomorphae</taxon>
        <taxon>Entelegynae</taxon>
        <taxon>Araneoidea</taxon>
        <taxon>Linyphiidae</taxon>
        <taxon>Erigoninae</taxon>
        <taxon>Oedothorax</taxon>
    </lineage>
</organism>
<reference evidence="1 2" key="1">
    <citation type="journal article" date="2022" name="Nat. Ecol. Evol.">
        <title>A masculinizing supergene underlies an exaggerated male reproductive morph in a spider.</title>
        <authorList>
            <person name="Hendrickx F."/>
            <person name="De Corte Z."/>
            <person name="Sonet G."/>
            <person name="Van Belleghem S.M."/>
            <person name="Kostlbacher S."/>
            <person name="Vangestel C."/>
        </authorList>
    </citation>
    <scope>NUCLEOTIDE SEQUENCE [LARGE SCALE GENOMIC DNA]</scope>
    <source>
        <strain evidence="1">W744_W776</strain>
    </source>
</reference>
<keyword evidence="2" id="KW-1185">Reference proteome</keyword>
<evidence type="ECO:0000313" key="2">
    <source>
        <dbReference type="Proteomes" id="UP000827092"/>
    </source>
</evidence>
<accession>A0AAV6THS8</accession>
<evidence type="ECO:0000313" key="1">
    <source>
        <dbReference type="EMBL" id="KAG8171216.1"/>
    </source>
</evidence>
<comment type="caution">
    <text evidence="1">The sequence shown here is derived from an EMBL/GenBank/DDBJ whole genome shotgun (WGS) entry which is preliminary data.</text>
</comment>
<dbReference type="Proteomes" id="UP000827092">
    <property type="component" value="Unassembled WGS sequence"/>
</dbReference>
<dbReference type="AlphaFoldDB" id="A0AAV6THS8"/>